<gene>
    <name evidence="5" type="ORF">C9F07_24955</name>
</gene>
<evidence type="ECO:0000256" key="3">
    <source>
        <dbReference type="ARBA" id="ARBA00023163"/>
    </source>
</evidence>
<accession>A0A4Z0L1V7</accession>
<evidence type="ECO:0000256" key="1">
    <source>
        <dbReference type="ARBA" id="ARBA00023015"/>
    </source>
</evidence>
<dbReference type="PROSITE" id="PS51000">
    <property type="entry name" value="HTH_DEOR_2"/>
    <property type="match status" value="1"/>
</dbReference>
<name>A0A4Z0L1V7_SALET</name>
<dbReference type="PRINTS" id="PR00037">
    <property type="entry name" value="HTHLACR"/>
</dbReference>
<protein>
    <submittedName>
        <fullName evidence="5">DeoR/GlpR transcriptional regulator</fullName>
    </submittedName>
</protein>
<organism evidence="5 6">
    <name type="scientific">Salmonella enterica subsp. enterica serovar Poona</name>
    <dbReference type="NCBI Taxonomy" id="436295"/>
    <lineage>
        <taxon>Bacteria</taxon>
        <taxon>Pseudomonadati</taxon>
        <taxon>Pseudomonadota</taxon>
        <taxon>Gammaproteobacteria</taxon>
        <taxon>Enterobacterales</taxon>
        <taxon>Enterobacteriaceae</taxon>
        <taxon>Salmonella</taxon>
    </lineage>
</organism>
<evidence type="ECO:0000313" key="5">
    <source>
        <dbReference type="EMBL" id="TGD50135.1"/>
    </source>
</evidence>
<reference evidence="5 6" key="1">
    <citation type="submission" date="2018-03" db="EMBL/GenBank/DDBJ databases">
        <title>Non-Typhoidal Salmonella genome sequencing and assembly.</title>
        <authorList>
            <person name="Matchawe C."/>
        </authorList>
    </citation>
    <scope>NUCLEOTIDE SEQUENCE [LARGE SCALE GENOMIC DNA]</scope>
    <source>
        <strain evidence="5 6">22sa</strain>
    </source>
</reference>
<dbReference type="PANTHER" id="PTHR30363:SF44">
    <property type="entry name" value="AGA OPERON TRANSCRIPTIONAL REPRESSOR-RELATED"/>
    <property type="match status" value="1"/>
</dbReference>
<comment type="caution">
    <text evidence="5">The sequence shown here is derived from an EMBL/GenBank/DDBJ whole genome shotgun (WGS) entry which is preliminary data.</text>
</comment>
<keyword evidence="6" id="KW-1185">Reference proteome</keyword>
<evidence type="ECO:0000256" key="2">
    <source>
        <dbReference type="ARBA" id="ARBA00023125"/>
    </source>
</evidence>
<dbReference type="PROSITE" id="PS00894">
    <property type="entry name" value="HTH_DEOR_1"/>
    <property type="match status" value="1"/>
</dbReference>
<dbReference type="InterPro" id="IPR050313">
    <property type="entry name" value="Carb_Metab_HTH_regulators"/>
</dbReference>
<evidence type="ECO:0000313" key="6">
    <source>
        <dbReference type="Proteomes" id="UP000298196"/>
    </source>
</evidence>
<dbReference type="GO" id="GO:0003700">
    <property type="term" value="F:DNA-binding transcription factor activity"/>
    <property type="evidence" value="ECO:0007669"/>
    <property type="project" value="InterPro"/>
</dbReference>
<dbReference type="PANTHER" id="PTHR30363">
    <property type="entry name" value="HTH-TYPE TRANSCRIPTIONAL REGULATOR SRLR-RELATED"/>
    <property type="match status" value="1"/>
</dbReference>
<dbReference type="SUPFAM" id="SSF46785">
    <property type="entry name" value="Winged helix' DNA-binding domain"/>
    <property type="match status" value="1"/>
</dbReference>
<proteinExistence type="predicted"/>
<dbReference type="Pfam" id="PF08220">
    <property type="entry name" value="HTH_DeoR"/>
    <property type="match status" value="1"/>
</dbReference>
<evidence type="ECO:0000259" key="4">
    <source>
        <dbReference type="PROSITE" id="PS51000"/>
    </source>
</evidence>
<dbReference type="InterPro" id="IPR018356">
    <property type="entry name" value="Tscrpt_reg_HTH_DeoR_CS"/>
</dbReference>
<keyword evidence="2" id="KW-0238">DNA-binding</keyword>
<feature type="domain" description="HTH deoR-type" evidence="4">
    <location>
        <begin position="3"/>
        <end position="58"/>
    </location>
</feature>
<dbReference type="Gene3D" id="1.10.10.10">
    <property type="entry name" value="Winged helix-like DNA-binding domain superfamily/Winged helix DNA-binding domain"/>
    <property type="match status" value="1"/>
</dbReference>
<dbReference type="AlphaFoldDB" id="A0A4Z0L1V7"/>
<keyword evidence="3" id="KW-0804">Transcription</keyword>
<feature type="non-terminal residue" evidence="5">
    <location>
        <position position="101"/>
    </location>
</feature>
<dbReference type="InterPro" id="IPR001034">
    <property type="entry name" value="DeoR_HTH"/>
</dbReference>
<dbReference type="GO" id="GO:0003677">
    <property type="term" value="F:DNA binding"/>
    <property type="evidence" value="ECO:0007669"/>
    <property type="project" value="UniProtKB-KW"/>
</dbReference>
<dbReference type="SMART" id="SM00420">
    <property type="entry name" value="HTH_DEOR"/>
    <property type="match status" value="1"/>
</dbReference>
<dbReference type="InterPro" id="IPR036388">
    <property type="entry name" value="WH-like_DNA-bd_sf"/>
</dbReference>
<sequence>MNPIKRRKHILDELNKFGEVTVIKLSEMLNVTSETIRRDLSLLESEGKITKIHGGAVKKQVVQEDAFSARIEAHREEKIAIGKLAAEMVSERDTLFINSST</sequence>
<dbReference type="Proteomes" id="UP000298196">
    <property type="component" value="Unassembled WGS sequence"/>
</dbReference>
<dbReference type="InterPro" id="IPR036390">
    <property type="entry name" value="WH_DNA-bd_sf"/>
</dbReference>
<keyword evidence="1" id="KW-0805">Transcription regulation</keyword>
<dbReference type="EMBL" id="PYKI01002519">
    <property type="protein sequence ID" value="TGD50135.1"/>
    <property type="molecule type" value="Genomic_DNA"/>
</dbReference>